<evidence type="ECO:0000313" key="1">
    <source>
        <dbReference type="EMBL" id="MBC5997337.1"/>
    </source>
</evidence>
<organism evidence="1 2">
    <name type="scientific">Romboutsia faecis</name>
    <dbReference type="NCBI Taxonomy" id="2764597"/>
    <lineage>
        <taxon>Bacteria</taxon>
        <taxon>Bacillati</taxon>
        <taxon>Bacillota</taxon>
        <taxon>Clostridia</taxon>
        <taxon>Peptostreptococcales</taxon>
        <taxon>Peptostreptococcaceae</taxon>
        <taxon>Romboutsia</taxon>
    </lineage>
</organism>
<evidence type="ECO:0000313" key="2">
    <source>
        <dbReference type="Proteomes" id="UP000609849"/>
    </source>
</evidence>
<protein>
    <submittedName>
        <fullName evidence="1">Uncharacterized protein</fullName>
    </submittedName>
</protein>
<keyword evidence="2" id="KW-1185">Reference proteome</keyword>
<gene>
    <name evidence="1" type="ORF">H8923_11225</name>
</gene>
<dbReference type="Proteomes" id="UP000609849">
    <property type="component" value="Unassembled WGS sequence"/>
</dbReference>
<accession>A0ABR7JQZ2</accession>
<reference evidence="1 2" key="1">
    <citation type="submission" date="2020-08" db="EMBL/GenBank/DDBJ databases">
        <authorList>
            <person name="Liu C."/>
            <person name="Sun Q."/>
        </authorList>
    </citation>
    <scope>NUCLEOTIDE SEQUENCE [LARGE SCALE GENOMIC DNA]</scope>
    <source>
        <strain evidence="1 2">NSJ-18</strain>
    </source>
</reference>
<sequence>MKRQFEISYSFGYVYDKSKLVAMYPVGTNIINEDEYEMEVEVAFLEDGIEAAFEDEDIKIANDTMKPLEMFLMKPNKIIPFVENIKDANTKEELSKLVKEFDEEYEMKNNYIEKGYKIVDFYDVFKNVVDFIPQENLENLNILKIEYDDFRLDDFLNDIRNNLDEVMDSDLIPLAMEKSNHTPRLFVKSKNNESNSFYVPFAVNGSSQNTKIVCANKEKIDDVNIDIGDLEISMTKDAGYIIERTNNILTFKISNFNSQTENNNQITQIVDYAGKIKPMMIEFLNSYIKNI</sequence>
<proteinExistence type="predicted"/>
<dbReference type="RefSeq" id="WP_153925022.1">
    <property type="nucleotide sequence ID" value="NZ_JACRWE010000004.1"/>
</dbReference>
<comment type="caution">
    <text evidence="1">The sequence shown here is derived from an EMBL/GenBank/DDBJ whole genome shotgun (WGS) entry which is preliminary data.</text>
</comment>
<name>A0ABR7JQZ2_9FIRM</name>
<dbReference type="EMBL" id="JACRWE010000004">
    <property type="protein sequence ID" value="MBC5997337.1"/>
    <property type="molecule type" value="Genomic_DNA"/>
</dbReference>